<accession>A0AB38CAF1</accession>
<dbReference type="PANTHER" id="PTHR30528">
    <property type="entry name" value="CYTOPLASMIC PROTEIN"/>
    <property type="match status" value="1"/>
</dbReference>
<dbReference type="EMBL" id="FPKH01000003">
    <property type="protein sequence ID" value="SFX82961.1"/>
    <property type="molecule type" value="Genomic_DNA"/>
</dbReference>
<evidence type="ECO:0000313" key="2">
    <source>
        <dbReference type="Proteomes" id="UP000182489"/>
    </source>
</evidence>
<organism evidence="1 2">
    <name type="scientific">Janthinobacterium lividum</name>
    <dbReference type="NCBI Taxonomy" id="29581"/>
    <lineage>
        <taxon>Bacteria</taxon>
        <taxon>Pseudomonadati</taxon>
        <taxon>Pseudomonadota</taxon>
        <taxon>Betaproteobacteria</taxon>
        <taxon>Burkholderiales</taxon>
        <taxon>Oxalobacteraceae</taxon>
        <taxon>Janthinobacterium</taxon>
    </lineage>
</organism>
<evidence type="ECO:0000313" key="1">
    <source>
        <dbReference type="EMBL" id="SFX82961.1"/>
    </source>
</evidence>
<dbReference type="InterPro" id="IPR009351">
    <property type="entry name" value="AlkZ-like"/>
</dbReference>
<dbReference type="Proteomes" id="UP000182489">
    <property type="component" value="Unassembled WGS sequence"/>
</dbReference>
<name>A0AB38CAF1_9BURK</name>
<dbReference type="Pfam" id="PF06224">
    <property type="entry name" value="AlkZ-like"/>
    <property type="match status" value="1"/>
</dbReference>
<proteinExistence type="predicted"/>
<comment type="caution">
    <text evidence="1">The sequence shown here is derived from an EMBL/GenBank/DDBJ whole genome shotgun (WGS) entry which is preliminary data.</text>
</comment>
<gene>
    <name evidence="1" type="ORF">SAMN03097694_3445</name>
</gene>
<evidence type="ECO:0008006" key="3">
    <source>
        <dbReference type="Google" id="ProtNLM"/>
    </source>
</evidence>
<dbReference type="PANTHER" id="PTHR30528:SF0">
    <property type="entry name" value="CYTOPLASMIC PROTEIN"/>
    <property type="match status" value="1"/>
</dbReference>
<protein>
    <recommendedName>
        <fullName evidence="3">Winged helix-turn-helix domain-containing protein</fullName>
    </recommendedName>
</protein>
<reference evidence="1 2" key="1">
    <citation type="submission" date="2016-11" db="EMBL/GenBank/DDBJ databases">
        <authorList>
            <person name="Varghese N."/>
            <person name="Submissions S."/>
        </authorList>
    </citation>
    <scope>NUCLEOTIDE SEQUENCE [LARGE SCALE GENOMIC DNA]</scope>
    <source>
        <strain evidence="1 2">NFR18</strain>
    </source>
</reference>
<dbReference type="AlphaFoldDB" id="A0AB38CAF1"/>
<sequence length="446" mass="49748">MRYLPEMPAADASPFFEEELTLPIPPAAPILAPLSLAAARALHLAAQGLLQARRKKAVKADVLAAIRQMGVLQIDTIHVVARSPYLVLWSRLGDYPQPWLEQLLAEGALFEYWAHEACFVPIEDYGLYRHRMLDPAAMGWKYSVKWMAEQGEAVASVLEHIRANGAARSADFERTDGQAGGWWSWKPEKRSLEVLFTSGVLMIAKRHQFQRYYDLAERVLPGWHDGLLPPEEQVRRRLLLASVKALGLARASWISDYFRTKQSRASLAHDLQALVDEGALLRCTVDGWMDAVYVHADHAELARAAAAGKLAPTLTTILSPFDPVVWDRRRALELFDFDYRLECYTPAEKRRYGYFTLPILRRGALVGRLDAKAHRAQGRFEIKSLALEDGVRVSPRLVQDVAGAVRRLALWHACPQVEIAQAQPAAFGALLAEALHDGGAAARQAA</sequence>